<comment type="subunit">
    <text evidence="6">Oligomer. Component of the CENPA-NAC complex, at least composed of CENPA, CENPC, CENPH, CENPM, CENPN, CENPT and CENPU. The CENPA-NAC complex interacts with the CENPA-CAD complex, composed of CENPI, CENPK, CENPL, CENPO, CENPP, CENPQ, CENPR and CENPS. Binds to DAXX. Interacts with DNMT3B. Interacts directly with CENPA. Identified in a centromere complex containing histones H2A, H2B and H4, and at least CENPA, CENPB, CENPC, CENPT, CENPN, HJURP, SUPT16H, SSRP1 and RSF1. Interacts with MEIKIN.</text>
</comment>
<feature type="compositionally biased region" description="Basic residues" evidence="10">
    <location>
        <begin position="246"/>
        <end position="255"/>
    </location>
</feature>
<dbReference type="InterPro" id="IPR011051">
    <property type="entry name" value="RmlC_Cupin_sf"/>
</dbReference>
<dbReference type="GO" id="GO:0000776">
    <property type="term" value="C:kinetochore"/>
    <property type="evidence" value="ECO:0007669"/>
    <property type="project" value="InterPro"/>
</dbReference>
<accession>A0A6J0GH98</accession>
<evidence type="ECO:0000256" key="4">
    <source>
        <dbReference type="ARBA" id="ARBA00023242"/>
    </source>
</evidence>
<dbReference type="GO" id="GO:0051315">
    <property type="term" value="P:attachment of mitotic spindle microtubules to kinetochore"/>
    <property type="evidence" value="ECO:0007669"/>
    <property type="project" value="TreeGrafter"/>
</dbReference>
<comment type="subcellular location">
    <subcellularLocation>
        <location evidence="1">Nucleus</location>
    </subcellularLocation>
</comment>
<evidence type="ECO:0000256" key="5">
    <source>
        <dbReference type="ARBA" id="ARBA00053516"/>
    </source>
</evidence>
<evidence type="ECO:0000256" key="10">
    <source>
        <dbReference type="SAM" id="MobiDB-lite"/>
    </source>
</evidence>
<dbReference type="Pfam" id="PF15622">
    <property type="entry name" value="CENP_C_N"/>
    <property type="match status" value="1"/>
</dbReference>
<evidence type="ECO:0000256" key="3">
    <source>
        <dbReference type="ARBA" id="ARBA00023125"/>
    </source>
</evidence>
<dbReference type="GeneID" id="108492921"/>
<dbReference type="SUPFAM" id="SSF51182">
    <property type="entry name" value="RmlC-like cupins"/>
    <property type="match status" value="1"/>
</dbReference>
<dbReference type="OrthoDB" id="1939643at2759"/>
<evidence type="ECO:0000313" key="13">
    <source>
        <dbReference type="Proteomes" id="UP000504624"/>
    </source>
</evidence>
<feature type="region of interest" description="Disordered" evidence="10">
    <location>
        <begin position="152"/>
        <end position="455"/>
    </location>
</feature>
<name>A0A6J0GH98_9PASS</name>
<evidence type="ECO:0000256" key="8">
    <source>
        <dbReference type="ARBA" id="ARBA00082151"/>
    </source>
</evidence>
<evidence type="ECO:0000256" key="6">
    <source>
        <dbReference type="ARBA" id="ARBA00064952"/>
    </source>
</evidence>
<feature type="compositionally biased region" description="Basic residues" evidence="10">
    <location>
        <begin position="573"/>
        <end position="589"/>
    </location>
</feature>
<gene>
    <name evidence="14" type="primary">CENPC</name>
</gene>
<comment type="similarity">
    <text evidence="2">Belongs to the CENP-C/MIF2 family.</text>
</comment>
<feature type="region of interest" description="Disordered" evidence="10">
    <location>
        <begin position="64"/>
        <end position="112"/>
    </location>
</feature>
<evidence type="ECO:0000313" key="14">
    <source>
        <dbReference type="RefSeq" id="XP_017661267.1"/>
    </source>
</evidence>
<dbReference type="Gene3D" id="2.60.120.10">
    <property type="entry name" value="Jelly Rolls"/>
    <property type="match status" value="1"/>
</dbReference>
<feature type="compositionally biased region" description="Basic residues" evidence="10">
    <location>
        <begin position="300"/>
        <end position="310"/>
    </location>
</feature>
<dbReference type="Pfam" id="PF11699">
    <property type="entry name" value="CENP-C_C"/>
    <property type="match status" value="1"/>
</dbReference>
<protein>
    <recommendedName>
        <fullName evidence="7">Centromere protein C</fullName>
    </recommendedName>
    <alternativeName>
        <fullName evidence="8">Centromere autoantigen C</fullName>
    </alternativeName>
    <alternativeName>
        <fullName evidence="9">Centromere protein C 1</fullName>
    </alternativeName>
</protein>
<keyword evidence="3" id="KW-0238">DNA-binding</keyword>
<reference evidence="14" key="1">
    <citation type="submission" date="2025-08" db="UniProtKB">
        <authorList>
            <consortium name="RefSeq"/>
        </authorList>
    </citation>
    <scope>IDENTIFICATION</scope>
</reference>
<dbReference type="PANTHER" id="PTHR16684:SF11">
    <property type="entry name" value="CENTROMERE PROTEIN C"/>
    <property type="match status" value="1"/>
</dbReference>
<evidence type="ECO:0000259" key="12">
    <source>
        <dbReference type="Pfam" id="PF15622"/>
    </source>
</evidence>
<evidence type="ECO:0000259" key="11">
    <source>
        <dbReference type="Pfam" id="PF11699"/>
    </source>
</evidence>
<keyword evidence="4" id="KW-0539">Nucleus</keyword>
<dbReference type="GO" id="GO:0005721">
    <property type="term" value="C:pericentric heterochromatin"/>
    <property type="evidence" value="ECO:0007669"/>
    <property type="project" value="UniProtKB-ARBA"/>
</dbReference>
<organism evidence="13 14">
    <name type="scientific">Lepidothrix coronata</name>
    <name type="common">blue-crowned manakin</name>
    <dbReference type="NCBI Taxonomy" id="321398"/>
    <lineage>
        <taxon>Eukaryota</taxon>
        <taxon>Metazoa</taxon>
        <taxon>Chordata</taxon>
        <taxon>Craniata</taxon>
        <taxon>Vertebrata</taxon>
        <taxon>Euteleostomi</taxon>
        <taxon>Archelosauria</taxon>
        <taxon>Archosauria</taxon>
        <taxon>Dinosauria</taxon>
        <taxon>Saurischia</taxon>
        <taxon>Theropoda</taxon>
        <taxon>Coelurosauria</taxon>
        <taxon>Aves</taxon>
        <taxon>Neognathae</taxon>
        <taxon>Neoaves</taxon>
        <taxon>Telluraves</taxon>
        <taxon>Australaves</taxon>
        <taxon>Passeriformes</taxon>
        <taxon>Pipridae</taxon>
        <taxon>Lepidothrix</taxon>
    </lineage>
</organism>
<feature type="compositionally biased region" description="Polar residues" evidence="10">
    <location>
        <begin position="285"/>
        <end position="299"/>
    </location>
</feature>
<dbReference type="GO" id="GO:0051455">
    <property type="term" value="P:spindle attachment to meiosis I kinetochore"/>
    <property type="evidence" value="ECO:0007669"/>
    <property type="project" value="TreeGrafter"/>
</dbReference>
<dbReference type="AlphaFoldDB" id="A0A6J0GH98"/>
<dbReference type="RefSeq" id="XP_017661267.1">
    <property type="nucleotide sequence ID" value="XM_017805778.1"/>
</dbReference>
<feature type="region of interest" description="Disordered" evidence="10">
    <location>
        <begin position="565"/>
        <end position="596"/>
    </location>
</feature>
<dbReference type="GO" id="GO:0051382">
    <property type="term" value="P:kinetochore assembly"/>
    <property type="evidence" value="ECO:0007669"/>
    <property type="project" value="InterPro"/>
</dbReference>
<comment type="function">
    <text evidence="5">Component of the CENPA-NAC (nucleosome-associated) complex, a complex that plays a central role in assembly of kinetochore proteins, mitotic progression and chromosome segregation. The CENPA-NAC complex recruits the CENPA-CAD (nucleosome distal) complex and may be involved in incorporation of newly synthesized CENPA into centromeres. CENPC recruits DNA methylation and DNMT3B to both centromeric and pericentromeric satellite repeats and regulates the histone code in these regions.</text>
</comment>
<feature type="compositionally biased region" description="Acidic residues" evidence="10">
    <location>
        <begin position="195"/>
        <end position="205"/>
    </location>
</feature>
<feature type="compositionally biased region" description="Polar residues" evidence="10">
    <location>
        <begin position="363"/>
        <end position="388"/>
    </location>
</feature>
<evidence type="ECO:0000256" key="2">
    <source>
        <dbReference type="ARBA" id="ARBA00010291"/>
    </source>
</evidence>
<dbReference type="GO" id="GO:0019237">
    <property type="term" value="F:centromeric DNA binding"/>
    <property type="evidence" value="ECO:0007669"/>
    <property type="project" value="InterPro"/>
</dbReference>
<feature type="compositionally biased region" description="Polar residues" evidence="10">
    <location>
        <begin position="312"/>
        <end position="324"/>
    </location>
</feature>
<feature type="compositionally biased region" description="Polar residues" evidence="10">
    <location>
        <begin position="70"/>
        <end position="83"/>
    </location>
</feature>
<dbReference type="GO" id="GO:0005634">
    <property type="term" value="C:nucleus"/>
    <property type="evidence" value="ECO:0007669"/>
    <property type="project" value="UniProtKB-SubCell"/>
</dbReference>
<evidence type="ECO:0000256" key="7">
    <source>
        <dbReference type="ARBA" id="ARBA00068530"/>
    </source>
</evidence>
<dbReference type="InterPro" id="IPR014710">
    <property type="entry name" value="RmlC-like_jellyroll"/>
</dbReference>
<feature type="domain" description="Kinetochore assembly subunit CENP-C N-terminal" evidence="12">
    <location>
        <begin position="7"/>
        <end position="120"/>
    </location>
</feature>
<dbReference type="Proteomes" id="UP000504624">
    <property type="component" value="Unplaced"/>
</dbReference>
<sequence length="728" mass="81441">MAQALNHLKKDYRARFCHGGGSKIDVQPGQNVLKLIQDCFESCSSDLTINSPNATLCSAPVVKNRKRTSMRSQSPKAGSTNSVKRACYSPESSPTSLLKPVSSRGQSYESPLKPAIQDYVDVSKKTESPVSESKKNTLEDVEVLCQSPAMVLDPEDDHGSVGSPFPVEKGKSSPVLKYSASISPPSPPPVKDQDMEIENECEFLIDDSGGASFTSWISIPSKKRKSKKDGSATPVSKSQPSEQKKTQSKKGKNRKAQVEALTKQKLNNLDVGAFDIKRTSKLDPISNSEGNVLKSQSQKSTHRGKTKKNALRQDSPNQKKNTSWKPEAEELILSWSGLETETSDAEKHKTRVLPSEDLPMPSSGHQQEQTVSPKKSIKSSKNLQSALKASQHLDKRKQTAKQKLPKVKAAKKLALSPRKELKKSVQKSSNKKPQLQREKSSDSEPSEEEHEREPVDLKDVCTTPFAVYFLFFCSGPVLEHCDKFDSNTKSCEQYDTSSETFDDLNYKVRDPLSDNIARHKIVMPSNTPNVRRTKRIRLRPLEYWRGERIDYTMNSSEGLVISGLVHPETQSHSKNRQRKDRHKQKANKTNRREIPASLDHNLADTSKPTIVLDPETNEEVVLECVNTESSHACSFKDEAVEIYKNLNTSVFATGKLILKPLKEKGHQFVHMDTIAFHIIRGKIIVTLHKTSYYLTTGDSFYVPPGNGYNIRNLLNEESILLFTQLKVR</sequence>
<feature type="compositionally biased region" description="Basic residues" evidence="10">
    <location>
        <begin position="398"/>
        <end position="411"/>
    </location>
</feature>
<dbReference type="FunFam" id="2.60.120.10:FF:000033">
    <property type="entry name" value="Centromere protein C 1"/>
    <property type="match status" value="1"/>
</dbReference>
<proteinExistence type="inferred from homology"/>
<dbReference type="InterPro" id="IPR025974">
    <property type="entry name" value="Mif2/CENP-C_cupin"/>
</dbReference>
<dbReference type="InterPro" id="IPR028386">
    <property type="entry name" value="CENP-C/Mif2/cnp3"/>
</dbReference>
<evidence type="ECO:0000256" key="9">
    <source>
        <dbReference type="ARBA" id="ARBA00083562"/>
    </source>
</evidence>
<feature type="domain" description="Mif2/CENP-C cupin" evidence="11">
    <location>
        <begin position="642"/>
        <end position="724"/>
    </location>
</feature>
<dbReference type="CTD" id="1060"/>
<keyword evidence="13" id="KW-1185">Reference proteome</keyword>
<dbReference type="InterPro" id="IPR028052">
    <property type="entry name" value="CENP-C_N_dom"/>
</dbReference>
<dbReference type="CDD" id="cd06993">
    <property type="entry name" value="cupin_CENP-C_C"/>
    <property type="match status" value="1"/>
</dbReference>
<evidence type="ECO:0000256" key="1">
    <source>
        <dbReference type="ARBA" id="ARBA00004123"/>
    </source>
</evidence>
<dbReference type="PANTHER" id="PTHR16684">
    <property type="entry name" value="CENTROMERE PROTEIN C"/>
    <property type="match status" value="1"/>
</dbReference>